<feature type="domain" description="Rad4 beta-hairpin" evidence="10">
    <location>
        <begin position="815"/>
        <end position="889"/>
    </location>
</feature>
<feature type="compositionally biased region" description="Basic and acidic residues" evidence="7">
    <location>
        <begin position="382"/>
        <end position="399"/>
    </location>
</feature>
<evidence type="ECO:0000256" key="3">
    <source>
        <dbReference type="ARBA" id="ARBA00022763"/>
    </source>
</evidence>
<reference evidence="11 12" key="1">
    <citation type="submission" date="2016-03" db="EMBL/GenBank/DDBJ databases">
        <title>Trachymyrmex septentrionalis WGS genome.</title>
        <authorList>
            <person name="Nygaard S."/>
            <person name="Hu H."/>
            <person name="Boomsma J."/>
            <person name="Zhang G."/>
        </authorList>
    </citation>
    <scope>NUCLEOTIDE SEQUENCE [LARGE SCALE GENOMIC DNA]</scope>
    <source>
        <strain evidence="11">Tsep2-gDNA-1</strain>
        <tissue evidence="11">Whole body</tissue>
    </source>
</reference>
<evidence type="ECO:0000256" key="2">
    <source>
        <dbReference type="ARBA" id="ARBA00009525"/>
    </source>
</evidence>
<dbReference type="GO" id="GO:0000111">
    <property type="term" value="C:nucleotide-excision repair factor 2 complex"/>
    <property type="evidence" value="ECO:0007669"/>
    <property type="project" value="TreeGrafter"/>
</dbReference>
<dbReference type="InterPro" id="IPR038765">
    <property type="entry name" value="Papain-like_cys_pep_sf"/>
</dbReference>
<feature type="region of interest" description="Disordered" evidence="7">
    <location>
        <begin position="934"/>
        <end position="956"/>
    </location>
</feature>
<accession>A0A195ESX7</accession>
<keyword evidence="12" id="KW-1185">Reference proteome</keyword>
<dbReference type="InterPro" id="IPR018326">
    <property type="entry name" value="Rad4_beta-hairpin_dom1"/>
</dbReference>
<dbReference type="GO" id="GO:0006289">
    <property type="term" value="P:nucleotide-excision repair"/>
    <property type="evidence" value="ECO:0007669"/>
    <property type="project" value="InterPro"/>
</dbReference>
<evidence type="ECO:0000256" key="6">
    <source>
        <dbReference type="ARBA" id="ARBA00023242"/>
    </source>
</evidence>
<dbReference type="GO" id="GO:0006298">
    <property type="term" value="P:mismatch repair"/>
    <property type="evidence" value="ECO:0007669"/>
    <property type="project" value="TreeGrafter"/>
</dbReference>
<comment type="similarity">
    <text evidence="2">Belongs to the XPC family.</text>
</comment>
<dbReference type="Gene3D" id="3.90.260.10">
    <property type="entry name" value="Transglutaminase-like"/>
    <property type="match status" value="2"/>
</dbReference>
<feature type="region of interest" description="Disordered" evidence="7">
    <location>
        <begin position="83"/>
        <end position="105"/>
    </location>
</feature>
<dbReference type="GO" id="GO:0071942">
    <property type="term" value="C:XPC complex"/>
    <property type="evidence" value="ECO:0007669"/>
    <property type="project" value="TreeGrafter"/>
</dbReference>
<dbReference type="SMART" id="SM01032">
    <property type="entry name" value="BHD_3"/>
    <property type="match status" value="1"/>
</dbReference>
<feature type="region of interest" description="Disordered" evidence="7">
    <location>
        <begin position="382"/>
        <end position="442"/>
    </location>
</feature>
<dbReference type="InterPro" id="IPR018328">
    <property type="entry name" value="Rad4_beta-hairpin_dom3"/>
</dbReference>
<organism evidence="11 12">
    <name type="scientific">Trachymyrmex septentrionalis</name>
    <dbReference type="NCBI Taxonomy" id="34720"/>
    <lineage>
        <taxon>Eukaryota</taxon>
        <taxon>Metazoa</taxon>
        <taxon>Ecdysozoa</taxon>
        <taxon>Arthropoda</taxon>
        <taxon>Hexapoda</taxon>
        <taxon>Insecta</taxon>
        <taxon>Pterygota</taxon>
        <taxon>Neoptera</taxon>
        <taxon>Endopterygota</taxon>
        <taxon>Hymenoptera</taxon>
        <taxon>Apocrita</taxon>
        <taxon>Aculeata</taxon>
        <taxon>Formicoidea</taxon>
        <taxon>Formicidae</taxon>
        <taxon>Myrmicinae</taxon>
        <taxon>Trachymyrmex</taxon>
    </lineage>
</organism>
<dbReference type="GO" id="GO:0003697">
    <property type="term" value="F:single-stranded DNA binding"/>
    <property type="evidence" value="ECO:0007669"/>
    <property type="project" value="TreeGrafter"/>
</dbReference>
<dbReference type="InterPro" id="IPR018026">
    <property type="entry name" value="DNA_repair_Rad4-like"/>
</dbReference>
<dbReference type="STRING" id="34720.A0A195ESX7"/>
<dbReference type="InterPro" id="IPR018325">
    <property type="entry name" value="Rad4/PNGase_transGLS-fold"/>
</dbReference>
<dbReference type="Pfam" id="PF10405">
    <property type="entry name" value="BHD_3"/>
    <property type="match status" value="1"/>
</dbReference>
<dbReference type="NCBIfam" id="TIGR00605">
    <property type="entry name" value="rad4"/>
    <property type="match status" value="1"/>
</dbReference>
<dbReference type="SMART" id="SM01030">
    <property type="entry name" value="BHD_1"/>
    <property type="match status" value="1"/>
</dbReference>
<keyword evidence="5" id="KW-0234">DNA repair</keyword>
<feature type="compositionally biased region" description="Basic and acidic residues" evidence="7">
    <location>
        <begin position="406"/>
        <end position="425"/>
    </location>
</feature>
<dbReference type="InterPro" id="IPR036985">
    <property type="entry name" value="Transglutaminase-like_sf"/>
</dbReference>
<dbReference type="InterPro" id="IPR042488">
    <property type="entry name" value="Rad4_BHD3_sf"/>
</dbReference>
<gene>
    <name evidence="11" type="ORF">ALC56_14142</name>
</gene>
<dbReference type="Gene3D" id="2.20.20.110">
    <property type="entry name" value="Rad4, beta-hairpin domain BHD1"/>
    <property type="match status" value="1"/>
</dbReference>
<evidence type="ECO:0000259" key="9">
    <source>
        <dbReference type="SMART" id="SM01031"/>
    </source>
</evidence>
<evidence type="ECO:0000256" key="1">
    <source>
        <dbReference type="ARBA" id="ARBA00004123"/>
    </source>
</evidence>
<evidence type="ECO:0000256" key="7">
    <source>
        <dbReference type="SAM" id="MobiDB-lite"/>
    </source>
</evidence>
<dbReference type="Gene3D" id="3.30.70.2460">
    <property type="entry name" value="Rad4, beta-hairpin domain BHD3"/>
    <property type="match status" value="1"/>
</dbReference>
<evidence type="ECO:0000256" key="4">
    <source>
        <dbReference type="ARBA" id="ARBA00023125"/>
    </source>
</evidence>
<keyword evidence="4" id="KW-0238">DNA-binding</keyword>
<dbReference type="GO" id="GO:0003684">
    <property type="term" value="F:damaged DNA binding"/>
    <property type="evidence" value="ECO:0007669"/>
    <property type="project" value="InterPro"/>
</dbReference>
<dbReference type="InterPro" id="IPR018327">
    <property type="entry name" value="BHD_2"/>
</dbReference>
<dbReference type="InterPro" id="IPR004583">
    <property type="entry name" value="DNA_repair_Rad4"/>
</dbReference>
<dbReference type="PANTHER" id="PTHR12135:SF0">
    <property type="entry name" value="DNA REPAIR PROTEIN COMPLEMENTING XP-C CELLS"/>
    <property type="match status" value="1"/>
</dbReference>
<feature type="region of interest" description="Disordered" evidence="7">
    <location>
        <begin position="43"/>
        <end position="64"/>
    </location>
</feature>
<feature type="domain" description="Rad4 beta-hairpin" evidence="9">
    <location>
        <begin position="752"/>
        <end position="808"/>
    </location>
</feature>
<keyword evidence="3" id="KW-0227">DNA damage</keyword>
<dbReference type="Proteomes" id="UP000078541">
    <property type="component" value="Unassembled WGS sequence"/>
</dbReference>
<comment type="subcellular location">
    <subcellularLocation>
        <location evidence="1">Nucleus</location>
    </subcellularLocation>
</comment>
<name>A0A195ESX7_9HYME</name>
<evidence type="ECO:0000313" key="12">
    <source>
        <dbReference type="Proteomes" id="UP000078541"/>
    </source>
</evidence>
<feature type="compositionally biased region" description="Acidic residues" evidence="7">
    <location>
        <begin position="178"/>
        <end position="190"/>
    </location>
</feature>
<dbReference type="Pfam" id="PF03835">
    <property type="entry name" value="Rad4"/>
    <property type="match status" value="1"/>
</dbReference>
<feature type="domain" description="Rad4 beta-hairpin" evidence="8">
    <location>
        <begin position="697"/>
        <end position="750"/>
    </location>
</feature>
<feature type="region of interest" description="Disordered" evidence="7">
    <location>
        <begin position="169"/>
        <end position="197"/>
    </location>
</feature>
<dbReference type="Pfam" id="PF10403">
    <property type="entry name" value="BHD_1"/>
    <property type="match status" value="1"/>
</dbReference>
<feature type="region of interest" description="Disordered" evidence="7">
    <location>
        <begin position="461"/>
        <end position="590"/>
    </location>
</feature>
<evidence type="ECO:0000259" key="10">
    <source>
        <dbReference type="SMART" id="SM01032"/>
    </source>
</evidence>
<keyword evidence="6" id="KW-0539">Nucleus</keyword>
<dbReference type="SMART" id="SM01031">
    <property type="entry name" value="BHD_2"/>
    <property type="match status" value="1"/>
</dbReference>
<sequence length="956" mass="109206">MLDTGNAIWISYISIQLPNKPYLVTAVQAVIISYPHMGNNIKDKTLNMNDSDDDSSDSSNDFAGITPKDELTASFFSVKPMTKPNLVDSKDNSEDESSNDENFASISENNSIELFSEVVKNLEASRRASVDEDPKQHFSKYDSTHITEELKTEKKKNISDEINAVLLQGESGTQAFREDDEDTNDDEKQEEDVKRPEDYTIPKEGVQITLPGTSMVFKKKTANKKESDLATLLRKKLKANQIIIEKAARLCWLAYGFHLNHQANEPEIMATVVSLISTKSYPKDNFSLEYLEKFTKWFKNMFAIQSSDDQVIINKETLLKRIAEKKIFNYRELVILYVAILRGIGLHCRLVVSLNPPLVKAYNELLPKTSIVKKDSLIKDETKAKKTSSKEDKKNVNSKEKKKNTNSKETKKETKKNVDSKKDLKNSSIIQNNESARKNANEEAKKRAAEILRSRYSYSKKNKGKLNSNIITQDNASTSKNIETASTSSRKVESGSTGPSPRHLRSSSKPHDVPSSSIKQQNKIISEDNQCKTKNAKRQPQSNNSSSEEEEEPPKKAKRKCNDKNKTTIKSKRKNEKQDQASTDEETDNKLKKRQDVWAEVYVESKASWICVNVIDGSVDCAVEIYKKASKPVLYIVAYNSERLVKDVTRRYCPQWLSVTRKQRIDEKWWIETLSYWQEKETTMSKQEDELLLEKELEQPLPKTIGECKGHPLYVLVRHLLKYEALYPPDCVPLGHLKTGEAIYSRYCVHTLCSRETWLKKARVVKPKQDPYKIVKALPKYDKLSGMRLKDSALELFGEWQTTDYDPPEAKDGIVPRNEYGNVDLFKKCMLPKGTVHIILPGLNRIARKLNIDCATAVVGFNFGCMGAVPATEGYVVCAEYEDTLREAWETEQIEAAKRAAEKAKKKVYANWRKLIKGLLIRERLQQKYNFREEFKEQSNKRPKSQKDAVKKSKAQ</sequence>
<feature type="compositionally biased region" description="Low complexity" evidence="7">
    <location>
        <begin position="513"/>
        <end position="524"/>
    </location>
</feature>
<feature type="compositionally biased region" description="Polar residues" evidence="7">
    <location>
        <begin position="465"/>
        <end position="499"/>
    </location>
</feature>
<dbReference type="SUPFAM" id="SSF54001">
    <property type="entry name" value="Cysteine proteinases"/>
    <property type="match status" value="1"/>
</dbReference>
<dbReference type="GO" id="GO:0005737">
    <property type="term" value="C:cytoplasm"/>
    <property type="evidence" value="ECO:0007669"/>
    <property type="project" value="TreeGrafter"/>
</dbReference>
<proteinExistence type="inferred from homology"/>
<dbReference type="FunFam" id="3.30.70.2460:FF:000001">
    <property type="entry name" value="DNA repair protein Rad4 family"/>
    <property type="match status" value="1"/>
</dbReference>
<evidence type="ECO:0000256" key="5">
    <source>
        <dbReference type="ARBA" id="ARBA00023204"/>
    </source>
</evidence>
<dbReference type="EMBL" id="KQ981979">
    <property type="protein sequence ID" value="KYN31261.1"/>
    <property type="molecule type" value="Genomic_DNA"/>
</dbReference>
<dbReference type="AlphaFoldDB" id="A0A195ESX7"/>
<dbReference type="PANTHER" id="PTHR12135">
    <property type="entry name" value="DNA REPAIR PROTEIN XP-C / RAD4"/>
    <property type="match status" value="1"/>
</dbReference>
<protein>
    <submittedName>
        <fullName evidence="11">DNA repair protein complementing XP-C cells like protein</fullName>
    </submittedName>
</protein>
<evidence type="ECO:0000313" key="11">
    <source>
        <dbReference type="EMBL" id="KYN31261.1"/>
    </source>
</evidence>
<evidence type="ECO:0000259" key="8">
    <source>
        <dbReference type="SMART" id="SM01030"/>
    </source>
</evidence>